<keyword evidence="2" id="KW-0547">Nucleotide-binding</keyword>
<dbReference type="AlphaFoldDB" id="A0A2H0LP90"/>
<keyword evidence="2" id="KW-0067">ATP-binding</keyword>
<dbReference type="Gene3D" id="3.40.50.620">
    <property type="entry name" value="HUPs"/>
    <property type="match status" value="1"/>
</dbReference>
<dbReference type="Proteomes" id="UP000230859">
    <property type="component" value="Unassembled WGS sequence"/>
</dbReference>
<comment type="caution">
    <text evidence="2">The sequence shown here is derived from an EMBL/GenBank/DDBJ whole genome shotgun (WGS) entry which is preliminary data.</text>
</comment>
<sequence length="230" mass="26157">MMTKEKILMCWSGGKDSALALYELQQSKQYEVAALLTTVTAAYERVSMHGVRRELLRRQAHSLGIPLCEVEISVKATNEEYETKMKETLLHYYQHGIRRVAFGDIFLEDLKRYREANLAKVGMTGIFPIWKRATTELIQTFIDLGFSAYAVCIDPKVLDPSFAGRALDRTFVKDLPKGVDPCGENGEFHSFVWQGPQFSYPVACTVGEKVLREGFWFCDLLPVDQMAKRA</sequence>
<proteinExistence type="predicted"/>
<evidence type="ECO:0000313" key="3">
    <source>
        <dbReference type="Proteomes" id="UP000230859"/>
    </source>
</evidence>
<dbReference type="InterPro" id="IPR014729">
    <property type="entry name" value="Rossmann-like_a/b/a_fold"/>
</dbReference>
<dbReference type="GO" id="GO:0005524">
    <property type="term" value="F:ATP binding"/>
    <property type="evidence" value="ECO:0007669"/>
    <property type="project" value="UniProtKB-KW"/>
</dbReference>
<name>A0A2H0LP90_9BACT</name>
<dbReference type="Gene3D" id="3.90.1490.10">
    <property type="entry name" value="putative n-type atp pyrophosphatase, domain 2"/>
    <property type="match status" value="1"/>
</dbReference>
<gene>
    <name evidence="2" type="ORF">COV74_05845</name>
</gene>
<evidence type="ECO:0000259" key="1">
    <source>
        <dbReference type="Pfam" id="PF01902"/>
    </source>
</evidence>
<dbReference type="EMBL" id="PCVY01000049">
    <property type="protein sequence ID" value="PIQ86197.1"/>
    <property type="molecule type" value="Genomic_DNA"/>
</dbReference>
<protein>
    <submittedName>
        <fullName evidence="2">ATP-binding protein</fullName>
    </submittedName>
</protein>
<dbReference type="Pfam" id="PF01902">
    <property type="entry name" value="Diphthami_syn_2"/>
    <property type="match status" value="1"/>
</dbReference>
<dbReference type="NCBIfam" id="TIGR00290">
    <property type="entry name" value="MJ0570_dom"/>
    <property type="match status" value="1"/>
</dbReference>
<dbReference type="InterPro" id="IPR002761">
    <property type="entry name" value="Diphthami_syn_dom"/>
</dbReference>
<organism evidence="2 3">
    <name type="scientific">Candidatus Abzuiibacterium crystallinum</name>
    <dbReference type="NCBI Taxonomy" id="1974748"/>
    <lineage>
        <taxon>Bacteria</taxon>
        <taxon>Pseudomonadati</taxon>
        <taxon>Candidatus Omnitrophota</taxon>
        <taxon>Candidatus Abzuiibacterium</taxon>
    </lineage>
</organism>
<feature type="domain" description="Diphthamide synthase" evidence="1">
    <location>
        <begin position="6"/>
        <end position="220"/>
    </location>
</feature>
<evidence type="ECO:0000313" key="2">
    <source>
        <dbReference type="EMBL" id="PIQ86197.1"/>
    </source>
</evidence>
<dbReference type="SUPFAM" id="SSF52402">
    <property type="entry name" value="Adenine nucleotide alpha hydrolases-like"/>
    <property type="match status" value="1"/>
</dbReference>
<dbReference type="CDD" id="cd01994">
    <property type="entry name" value="AANH_PF0828-like"/>
    <property type="match status" value="1"/>
</dbReference>
<reference evidence="2 3" key="1">
    <citation type="submission" date="2017-09" db="EMBL/GenBank/DDBJ databases">
        <title>Depth-based differentiation of microbial function through sediment-hosted aquifers and enrichment of novel symbionts in the deep terrestrial subsurface.</title>
        <authorList>
            <person name="Probst A.J."/>
            <person name="Ladd B."/>
            <person name="Jarett J.K."/>
            <person name="Geller-Mcgrath D.E."/>
            <person name="Sieber C.M."/>
            <person name="Emerson J.B."/>
            <person name="Anantharaman K."/>
            <person name="Thomas B.C."/>
            <person name="Malmstrom R."/>
            <person name="Stieglmeier M."/>
            <person name="Klingl A."/>
            <person name="Woyke T."/>
            <person name="Ryan C.M."/>
            <person name="Banfield J.F."/>
        </authorList>
    </citation>
    <scope>NUCLEOTIDE SEQUENCE [LARGE SCALE GENOMIC DNA]</scope>
    <source>
        <strain evidence="2">CG11_big_fil_rev_8_21_14_0_20_45_26</strain>
    </source>
</reference>
<accession>A0A2H0LP90</accession>